<sequence>MMWICPIKTSLHCGNAVQTIVEIPRTQASQNHDLLVIHINGVMTTDLPVEDNRSSFTLSQPAERLVVTPPSWGQNTVVLKHVLHKPSRKSRVVRSISIGHFSNGLFSLSKFRSEDSRSASLDNRVRNGDSDRGKTSNGGTVWPEKHLQDPQNHLSSPFNLSSQKDQIAFGTNSLSPETATS</sequence>
<protein>
    <submittedName>
        <fullName evidence="1">Uncharacterized protein</fullName>
    </submittedName>
</protein>
<organism evidence="1 2">
    <name type="scientific">Larimichthys crocea</name>
    <name type="common">Large yellow croaker</name>
    <name type="synonym">Pseudosciaena crocea</name>
    <dbReference type="NCBI Taxonomy" id="215358"/>
    <lineage>
        <taxon>Eukaryota</taxon>
        <taxon>Metazoa</taxon>
        <taxon>Chordata</taxon>
        <taxon>Craniata</taxon>
        <taxon>Vertebrata</taxon>
        <taxon>Euteleostomi</taxon>
        <taxon>Actinopterygii</taxon>
        <taxon>Neopterygii</taxon>
        <taxon>Teleostei</taxon>
        <taxon>Neoteleostei</taxon>
        <taxon>Acanthomorphata</taxon>
        <taxon>Eupercaria</taxon>
        <taxon>Sciaenidae</taxon>
        <taxon>Larimichthys</taxon>
    </lineage>
</organism>
<name>A0ACD3QJM6_LARCR</name>
<evidence type="ECO:0000313" key="1">
    <source>
        <dbReference type="EMBL" id="TMS07476.1"/>
    </source>
</evidence>
<accession>A0ACD3QJM6</accession>
<comment type="caution">
    <text evidence="1">The sequence shown here is derived from an EMBL/GenBank/DDBJ whole genome shotgun (WGS) entry which is preliminary data.</text>
</comment>
<dbReference type="EMBL" id="CM011691">
    <property type="protein sequence ID" value="TMS07476.1"/>
    <property type="molecule type" value="Genomic_DNA"/>
</dbReference>
<evidence type="ECO:0000313" key="2">
    <source>
        <dbReference type="Proteomes" id="UP000793456"/>
    </source>
</evidence>
<keyword evidence="2" id="KW-1185">Reference proteome</keyword>
<reference evidence="1" key="1">
    <citation type="submission" date="2018-11" db="EMBL/GenBank/DDBJ databases">
        <title>The sequence and de novo assembly of Larimichthys crocea genome using PacBio and Hi-C technologies.</title>
        <authorList>
            <person name="Xu P."/>
            <person name="Chen B."/>
            <person name="Zhou Z."/>
            <person name="Ke Q."/>
            <person name="Wu Y."/>
            <person name="Bai H."/>
            <person name="Pu F."/>
        </authorList>
    </citation>
    <scope>NUCLEOTIDE SEQUENCE</scope>
    <source>
        <tissue evidence="1">Muscle</tissue>
    </source>
</reference>
<proteinExistence type="predicted"/>
<dbReference type="Proteomes" id="UP000793456">
    <property type="component" value="Chromosome XVIII"/>
</dbReference>
<gene>
    <name evidence="1" type="ORF">E3U43_011569</name>
</gene>